<evidence type="ECO:0000256" key="7">
    <source>
        <dbReference type="RuleBase" id="RU363032"/>
    </source>
</evidence>
<feature type="transmembrane region" description="Helical" evidence="7">
    <location>
        <begin position="118"/>
        <end position="139"/>
    </location>
</feature>
<evidence type="ECO:0000256" key="4">
    <source>
        <dbReference type="ARBA" id="ARBA00022692"/>
    </source>
</evidence>
<feature type="transmembrane region" description="Helical" evidence="7">
    <location>
        <begin position="225"/>
        <end position="250"/>
    </location>
</feature>
<evidence type="ECO:0000313" key="9">
    <source>
        <dbReference type="EMBL" id="NYD69292.1"/>
    </source>
</evidence>
<evidence type="ECO:0000256" key="6">
    <source>
        <dbReference type="ARBA" id="ARBA00023136"/>
    </source>
</evidence>
<dbReference type="Pfam" id="PF00528">
    <property type="entry name" value="BPD_transp_1"/>
    <property type="match status" value="1"/>
</dbReference>
<sequence length="321" mass="35295">MTTILKPTPRVTTEVLTTPERPKAPRGRTISRFSAGRAVAWLYIAIVLVVTVFPFYWMLRTAFSNNYSLIRDPGSLLPVDFTWGAFARVLGIASQEQSLAEGGSGASIEILHFLLNSVIYATIQTVAIVFFSTIAAYAFARLRWRGRDLMFSVFLAALMVPGILTLLPNFVLVKDLGLLNTFAGMILPTALFSAFNIFFLRQFMLGLSEEIEEAALIDGAGRIRVLFRITLPMTSGPIITLSILGFITAWNDYFWPLLVTSDDSVRPLTLALAVFKQSSPQASPDWAGLMAATLVAALPMLLLFLVFGKRIVNSIGFTGLK</sequence>
<keyword evidence="2 7" id="KW-0813">Transport</keyword>
<keyword evidence="5 7" id="KW-1133">Transmembrane helix</keyword>
<dbReference type="EMBL" id="JACCBM010000001">
    <property type="protein sequence ID" value="NYD69292.1"/>
    <property type="molecule type" value="Genomic_DNA"/>
</dbReference>
<dbReference type="PANTHER" id="PTHR43744:SF12">
    <property type="entry name" value="ABC TRANSPORTER PERMEASE PROTEIN MG189-RELATED"/>
    <property type="match status" value="1"/>
</dbReference>
<dbReference type="RefSeq" id="WP_179546650.1">
    <property type="nucleotide sequence ID" value="NZ_BSEW01000001.1"/>
</dbReference>
<keyword evidence="9" id="KW-0762">Sugar transport</keyword>
<feature type="transmembrane region" description="Helical" evidence="7">
    <location>
        <begin position="286"/>
        <end position="307"/>
    </location>
</feature>
<proteinExistence type="inferred from homology"/>
<dbReference type="Proteomes" id="UP000549913">
    <property type="component" value="Unassembled WGS sequence"/>
</dbReference>
<dbReference type="InterPro" id="IPR035906">
    <property type="entry name" value="MetI-like_sf"/>
</dbReference>
<keyword evidence="3" id="KW-1003">Cell membrane</keyword>
<organism evidence="9 10">
    <name type="scientific">Herbiconiux flava</name>
    <dbReference type="NCBI Taxonomy" id="881268"/>
    <lineage>
        <taxon>Bacteria</taxon>
        <taxon>Bacillati</taxon>
        <taxon>Actinomycetota</taxon>
        <taxon>Actinomycetes</taxon>
        <taxon>Micrococcales</taxon>
        <taxon>Microbacteriaceae</taxon>
        <taxon>Herbiconiux</taxon>
    </lineage>
</organism>
<comment type="caution">
    <text evidence="9">The sequence shown here is derived from an EMBL/GenBank/DDBJ whole genome shotgun (WGS) entry which is preliminary data.</text>
</comment>
<feature type="transmembrane region" description="Helical" evidence="7">
    <location>
        <begin position="178"/>
        <end position="200"/>
    </location>
</feature>
<reference evidence="9 10" key="1">
    <citation type="submission" date="2020-07" db="EMBL/GenBank/DDBJ databases">
        <title>Sequencing the genomes of 1000 actinobacteria strains.</title>
        <authorList>
            <person name="Klenk H.-P."/>
        </authorList>
    </citation>
    <scope>NUCLEOTIDE SEQUENCE [LARGE SCALE GENOMIC DNA]</scope>
    <source>
        <strain evidence="9 10">DSM 26474</strain>
    </source>
</reference>
<evidence type="ECO:0000256" key="5">
    <source>
        <dbReference type="ARBA" id="ARBA00022989"/>
    </source>
</evidence>
<comment type="similarity">
    <text evidence="7">Belongs to the binding-protein-dependent transport system permease family.</text>
</comment>
<evidence type="ECO:0000256" key="1">
    <source>
        <dbReference type="ARBA" id="ARBA00004651"/>
    </source>
</evidence>
<keyword evidence="6 7" id="KW-0472">Membrane</keyword>
<dbReference type="CDD" id="cd06261">
    <property type="entry name" value="TM_PBP2"/>
    <property type="match status" value="1"/>
</dbReference>
<name>A0A852SA99_9MICO</name>
<evidence type="ECO:0000313" key="10">
    <source>
        <dbReference type="Proteomes" id="UP000549913"/>
    </source>
</evidence>
<feature type="domain" description="ABC transmembrane type-1" evidence="8">
    <location>
        <begin position="114"/>
        <end position="307"/>
    </location>
</feature>
<dbReference type="GO" id="GO:0055085">
    <property type="term" value="P:transmembrane transport"/>
    <property type="evidence" value="ECO:0007669"/>
    <property type="project" value="InterPro"/>
</dbReference>
<dbReference type="AlphaFoldDB" id="A0A852SA99"/>
<dbReference type="PANTHER" id="PTHR43744">
    <property type="entry name" value="ABC TRANSPORTER PERMEASE PROTEIN MG189-RELATED-RELATED"/>
    <property type="match status" value="1"/>
</dbReference>
<dbReference type="SUPFAM" id="SSF161098">
    <property type="entry name" value="MetI-like"/>
    <property type="match status" value="1"/>
</dbReference>
<feature type="transmembrane region" description="Helical" evidence="7">
    <location>
        <begin position="38"/>
        <end position="59"/>
    </location>
</feature>
<accession>A0A852SA99</accession>
<keyword evidence="10" id="KW-1185">Reference proteome</keyword>
<dbReference type="GO" id="GO:0005886">
    <property type="term" value="C:plasma membrane"/>
    <property type="evidence" value="ECO:0007669"/>
    <property type="project" value="UniProtKB-SubCell"/>
</dbReference>
<evidence type="ECO:0000256" key="2">
    <source>
        <dbReference type="ARBA" id="ARBA00022448"/>
    </source>
</evidence>
<comment type="subcellular location">
    <subcellularLocation>
        <location evidence="1 7">Cell membrane</location>
        <topology evidence="1 7">Multi-pass membrane protein</topology>
    </subcellularLocation>
</comment>
<evidence type="ECO:0000256" key="3">
    <source>
        <dbReference type="ARBA" id="ARBA00022475"/>
    </source>
</evidence>
<evidence type="ECO:0000259" key="8">
    <source>
        <dbReference type="PROSITE" id="PS50928"/>
    </source>
</evidence>
<keyword evidence="4 7" id="KW-0812">Transmembrane</keyword>
<dbReference type="PROSITE" id="PS50928">
    <property type="entry name" value="ABC_TM1"/>
    <property type="match status" value="1"/>
</dbReference>
<dbReference type="Gene3D" id="1.10.3720.10">
    <property type="entry name" value="MetI-like"/>
    <property type="match status" value="1"/>
</dbReference>
<dbReference type="InterPro" id="IPR000515">
    <property type="entry name" value="MetI-like"/>
</dbReference>
<feature type="transmembrane region" description="Helical" evidence="7">
    <location>
        <begin position="151"/>
        <end position="172"/>
    </location>
</feature>
<gene>
    <name evidence="9" type="ORF">BJ984_000450</name>
</gene>
<protein>
    <submittedName>
        <fullName evidence="9">Multiple sugar transport system permease protein</fullName>
    </submittedName>
</protein>